<sequence>MVIHVDDILLATNDLGLMNETKQFLSRSDMKDLSEASFVLGIEIKKDKSHGLLGLSQRSYIESVIKTFNMQDCRPGVTPVVKGDKLSKDQCPKNKVEMRTIKDMPYACVVGCLMYIQVCTRPDIAFAVNMLGRFSSNPGWVHWVAAKKVMRYLQRIKDFMLVYKKVDDLDLLVYSDYDFVGCQDTMKSTSGYIFMLGGGAIS</sequence>
<keyword evidence="1" id="KW-1185">Reference proteome</keyword>
<dbReference type="Proteomes" id="UP000790787">
    <property type="component" value="Chromosome 22"/>
</dbReference>
<accession>A0AC58TPW8</accession>
<evidence type="ECO:0000313" key="1">
    <source>
        <dbReference type="Proteomes" id="UP000790787"/>
    </source>
</evidence>
<dbReference type="RefSeq" id="XP_075099253.1">
    <property type="nucleotide sequence ID" value="XM_075243152.1"/>
</dbReference>
<reference evidence="1" key="1">
    <citation type="journal article" date="2014" name="Nat. Commun.">
        <title>The tobacco genome sequence and its comparison with those of tomato and potato.</title>
        <authorList>
            <person name="Sierro N."/>
            <person name="Battey J.N."/>
            <person name="Ouadi S."/>
            <person name="Bakaher N."/>
            <person name="Bovet L."/>
            <person name="Willig A."/>
            <person name="Goepfert S."/>
            <person name="Peitsch M.C."/>
            <person name="Ivanov N.V."/>
        </authorList>
    </citation>
    <scope>NUCLEOTIDE SEQUENCE [LARGE SCALE GENOMIC DNA]</scope>
</reference>
<reference evidence="2" key="2">
    <citation type="submission" date="2025-08" db="UniProtKB">
        <authorList>
            <consortium name="RefSeq"/>
        </authorList>
    </citation>
    <scope>IDENTIFICATION</scope>
    <source>
        <tissue evidence="2">Leaf</tissue>
    </source>
</reference>
<proteinExistence type="predicted"/>
<name>A0AC58TPW8_TOBAC</name>
<protein>
    <submittedName>
        <fullName evidence="2">Secreted RxLR effector protein 161-like</fullName>
    </submittedName>
</protein>
<organism evidence="1 2">
    <name type="scientific">Nicotiana tabacum</name>
    <name type="common">Common tobacco</name>
    <dbReference type="NCBI Taxonomy" id="4097"/>
    <lineage>
        <taxon>Eukaryota</taxon>
        <taxon>Viridiplantae</taxon>
        <taxon>Streptophyta</taxon>
        <taxon>Embryophyta</taxon>
        <taxon>Tracheophyta</taxon>
        <taxon>Spermatophyta</taxon>
        <taxon>Magnoliopsida</taxon>
        <taxon>eudicotyledons</taxon>
        <taxon>Gunneridae</taxon>
        <taxon>Pentapetalae</taxon>
        <taxon>asterids</taxon>
        <taxon>lamiids</taxon>
        <taxon>Solanales</taxon>
        <taxon>Solanaceae</taxon>
        <taxon>Nicotianoideae</taxon>
        <taxon>Nicotianeae</taxon>
        <taxon>Nicotiana</taxon>
    </lineage>
</organism>
<gene>
    <name evidence="2" type="primary">LOC142176086</name>
</gene>
<evidence type="ECO:0000313" key="2">
    <source>
        <dbReference type="RefSeq" id="XP_075099253.1"/>
    </source>
</evidence>